<feature type="transmembrane region" description="Helical" evidence="9">
    <location>
        <begin position="538"/>
        <end position="563"/>
    </location>
</feature>
<dbReference type="GO" id="GO:0016471">
    <property type="term" value="C:vacuolar proton-transporting V-type ATPase complex"/>
    <property type="evidence" value="ECO:0007669"/>
    <property type="project" value="TreeGrafter"/>
</dbReference>
<evidence type="ECO:0000256" key="2">
    <source>
        <dbReference type="ARBA" id="ARBA00009904"/>
    </source>
</evidence>
<dbReference type="GO" id="GO:0046961">
    <property type="term" value="F:proton-transporting ATPase activity, rotational mechanism"/>
    <property type="evidence" value="ECO:0007669"/>
    <property type="project" value="InterPro"/>
</dbReference>
<feature type="coiled-coil region" evidence="8">
    <location>
        <begin position="178"/>
        <end position="219"/>
    </location>
</feature>
<reference evidence="10" key="1">
    <citation type="journal article" date="2012" name="Biotechnol. Biofuels">
        <title>Microbial ?-glucosidases from cow rumen metagenome enhance the saccharification of lignocellulose in combination with commercial cellulase cocktail.</title>
        <authorList>
            <person name="Del Pozo M.V."/>
            <person name="Fernandez-Arrojo L."/>
            <person name="Gil-Martinez J."/>
            <person name="Montesinos A."/>
            <person name="Chernikova T.N."/>
            <person name="Nechitaylo T.Y."/>
            <person name="Waliszek A."/>
            <person name="Tortajada M."/>
            <person name="Rojas A."/>
            <person name="Huws S.A."/>
            <person name="Golyshina O.V."/>
            <person name="Newbold C.J."/>
            <person name="Polaina J."/>
            <person name="Ferrer M."/>
            <person name="Golyshin P.N."/>
        </authorList>
    </citation>
    <scope>NUCLEOTIDE SEQUENCE</scope>
</reference>
<comment type="subcellular location">
    <subcellularLocation>
        <location evidence="1">Membrane</location>
        <topology evidence="1">Multi-pass membrane protein</topology>
    </subcellularLocation>
</comment>
<evidence type="ECO:0000256" key="9">
    <source>
        <dbReference type="SAM" id="Phobius"/>
    </source>
</evidence>
<feature type="transmembrane region" description="Helical" evidence="9">
    <location>
        <begin position="348"/>
        <end position="367"/>
    </location>
</feature>
<comment type="similarity">
    <text evidence="2">Belongs to the V-ATPase 116 kDa subunit family.</text>
</comment>
<protein>
    <submittedName>
        <fullName evidence="10">V-type ATPase 116kDa subunit family protein</fullName>
    </submittedName>
</protein>
<dbReference type="GO" id="GO:0033179">
    <property type="term" value="C:proton-transporting V-type ATPase, V0 domain"/>
    <property type="evidence" value="ECO:0007669"/>
    <property type="project" value="InterPro"/>
</dbReference>
<evidence type="ECO:0000256" key="6">
    <source>
        <dbReference type="ARBA" id="ARBA00023065"/>
    </source>
</evidence>
<feature type="transmembrane region" description="Helical" evidence="9">
    <location>
        <begin position="307"/>
        <end position="336"/>
    </location>
</feature>
<keyword evidence="3" id="KW-0813">Transport</keyword>
<evidence type="ECO:0000256" key="1">
    <source>
        <dbReference type="ARBA" id="ARBA00004141"/>
    </source>
</evidence>
<keyword evidence="6" id="KW-0406">Ion transport</keyword>
<feature type="transmembrane region" description="Helical" evidence="9">
    <location>
        <begin position="456"/>
        <end position="474"/>
    </location>
</feature>
<evidence type="ECO:0000256" key="5">
    <source>
        <dbReference type="ARBA" id="ARBA00022989"/>
    </source>
</evidence>
<dbReference type="PANTHER" id="PTHR11629">
    <property type="entry name" value="VACUOLAR PROTON ATPASES"/>
    <property type="match status" value="1"/>
</dbReference>
<sequence>MISPMTKYSFILLNGGQEGLLERLQEIGLVDVTRSEKPVDDRSTKMLGEVELITGLIQGLEKIEIPEGIEPEPIDGDIVRLTGGMLMRYSDDTVALEALRKEVENLKVWGTFDAERLKALSEAGVPIHFHVLPTKLFKPEWEEQYALSVAKSDKTGTWFMVAGPDPLPGEIHAPTADYATKEQELQEKEAHLQRVLCRIAGAKERIDELKQRREEAYVHLDRYLAHASFVPAAENTLVTLVGYAPTENDETVSAALEETGVYWFKDAAKVEDNPPIRFRNNKFVKMFEVLTDMYGRPAYDGFDPTPFIAVFFLLFFAFCMGDAGYGLILIGIGLLLKKVDSFKSFAPLVVTLGIGTFVIGFLFHTFFSMDISQWRIFQGFPFLPAKIAGYDGTMVLALIVGIVHLCLAMIVKTYNATKVKGFANSLGTWGWTLLIVGGTAVGALALVGVLDKELTKWIIIVLGIVSAVGIFLLNDLHRNPLINIGSGLWESYNTVTGLLGDVLSYLRLYALGLAGSMLGKAFNDIGAMILGDGHSIPLWIPFILIVLVGHTLNIAMAALGAFVHPLRLNFLEFFKNSGYEAAGRDYHPLKKTTTK</sequence>
<keyword evidence="8" id="KW-0175">Coiled coil</keyword>
<name>M4PZD1_9BACT</name>
<evidence type="ECO:0000256" key="3">
    <source>
        <dbReference type="ARBA" id="ARBA00022448"/>
    </source>
</evidence>
<accession>M4PZD1</accession>
<dbReference type="EMBL" id="JX163906">
    <property type="protein sequence ID" value="AGH13500.1"/>
    <property type="molecule type" value="Genomic_DNA"/>
</dbReference>
<proteinExistence type="inferred from homology"/>
<feature type="transmembrane region" description="Helical" evidence="9">
    <location>
        <begin position="431"/>
        <end position="450"/>
    </location>
</feature>
<keyword evidence="5 9" id="KW-1133">Transmembrane helix</keyword>
<keyword evidence="7 9" id="KW-0472">Membrane</keyword>
<evidence type="ECO:0000256" key="4">
    <source>
        <dbReference type="ARBA" id="ARBA00022692"/>
    </source>
</evidence>
<dbReference type="Pfam" id="PF01496">
    <property type="entry name" value="V_ATPase_I"/>
    <property type="match status" value="1"/>
</dbReference>
<evidence type="ECO:0000256" key="7">
    <source>
        <dbReference type="ARBA" id="ARBA00023136"/>
    </source>
</evidence>
<dbReference type="PANTHER" id="PTHR11629:SF63">
    <property type="entry name" value="V-TYPE PROTON ATPASE SUBUNIT A"/>
    <property type="match status" value="1"/>
</dbReference>
<feature type="transmembrane region" description="Helical" evidence="9">
    <location>
        <begin position="387"/>
        <end position="411"/>
    </location>
</feature>
<keyword evidence="4 9" id="KW-0812">Transmembrane</keyword>
<evidence type="ECO:0000313" key="10">
    <source>
        <dbReference type="EMBL" id="AGH13500.1"/>
    </source>
</evidence>
<dbReference type="AlphaFoldDB" id="M4PZD1"/>
<organism evidence="10">
    <name type="scientific">uncultured bacterium LAB20</name>
    <dbReference type="NCBI Taxonomy" id="1204709"/>
    <lineage>
        <taxon>Bacteria</taxon>
        <taxon>environmental samples</taxon>
    </lineage>
</organism>
<dbReference type="GO" id="GO:0007035">
    <property type="term" value="P:vacuolar acidification"/>
    <property type="evidence" value="ECO:0007669"/>
    <property type="project" value="TreeGrafter"/>
</dbReference>
<dbReference type="GO" id="GO:0051117">
    <property type="term" value="F:ATPase binding"/>
    <property type="evidence" value="ECO:0007669"/>
    <property type="project" value="TreeGrafter"/>
</dbReference>
<dbReference type="InterPro" id="IPR002490">
    <property type="entry name" value="V-ATPase_116kDa_su"/>
</dbReference>
<evidence type="ECO:0000256" key="8">
    <source>
        <dbReference type="SAM" id="Coils"/>
    </source>
</evidence>